<evidence type="ECO:0000313" key="7">
    <source>
        <dbReference type="EMBL" id="SHK11034.1"/>
    </source>
</evidence>
<dbReference type="Proteomes" id="UP000184386">
    <property type="component" value="Unassembled WGS sequence"/>
</dbReference>
<dbReference type="PANTHER" id="PTHR43673:SF2">
    <property type="entry name" value="NITROREDUCTASE"/>
    <property type="match status" value="1"/>
</dbReference>
<dbReference type="RefSeq" id="WP_073274829.1">
    <property type="nucleotide sequence ID" value="NZ_FRAC01000009.1"/>
</dbReference>
<evidence type="ECO:0000313" key="8">
    <source>
        <dbReference type="Proteomes" id="UP000184386"/>
    </source>
</evidence>
<evidence type="ECO:0000259" key="6">
    <source>
        <dbReference type="Pfam" id="PF00881"/>
    </source>
</evidence>
<evidence type="ECO:0000256" key="5">
    <source>
        <dbReference type="ARBA" id="ARBA00023002"/>
    </source>
</evidence>
<dbReference type="EMBL" id="FRAC01000009">
    <property type="protein sequence ID" value="SHK11034.1"/>
    <property type="molecule type" value="Genomic_DNA"/>
</dbReference>
<dbReference type="Gene3D" id="3.40.109.10">
    <property type="entry name" value="NADH Oxidase"/>
    <property type="match status" value="1"/>
</dbReference>
<evidence type="ECO:0000256" key="2">
    <source>
        <dbReference type="ARBA" id="ARBA00007118"/>
    </source>
</evidence>
<sequence>MEAKKAIASRYSVRAYKKDQIAEEKLETILAAGSAAPVGMGRYDSLHVTVIQDEEIRKRISEGIRQIFNTESDALYGGSTLVLVSSKEEVPAPGIDYTNAACVAENMMLAGADIGIGSVLVWGIALAVEADKSLKEALSIPEGFKAMIGTVFGYAANAEQKEKDLKVKIQMNRI</sequence>
<dbReference type="InterPro" id="IPR000415">
    <property type="entry name" value="Nitroreductase-like"/>
</dbReference>
<keyword evidence="8" id="KW-1185">Reference proteome</keyword>
<feature type="domain" description="Nitroreductase" evidence="6">
    <location>
        <begin position="7"/>
        <end position="154"/>
    </location>
</feature>
<comment type="cofactor">
    <cofactor evidence="1">
        <name>FMN</name>
        <dbReference type="ChEBI" id="CHEBI:58210"/>
    </cofactor>
</comment>
<dbReference type="OrthoDB" id="9783470at2"/>
<evidence type="ECO:0000256" key="1">
    <source>
        <dbReference type="ARBA" id="ARBA00001917"/>
    </source>
</evidence>
<dbReference type="AlphaFoldDB" id="A0A1M6PSS4"/>
<protein>
    <submittedName>
        <fullName evidence="7">Nitroreductase</fullName>
    </submittedName>
</protein>
<keyword evidence="5" id="KW-0560">Oxidoreductase</keyword>
<dbReference type="SUPFAM" id="SSF55469">
    <property type="entry name" value="FMN-dependent nitroreductase-like"/>
    <property type="match status" value="1"/>
</dbReference>
<comment type="similarity">
    <text evidence="2">Belongs to the nitroreductase family.</text>
</comment>
<accession>A0A1M6PSS4</accession>
<gene>
    <name evidence="7" type="ORF">SAMN02745136_01718</name>
</gene>
<dbReference type="Pfam" id="PF00881">
    <property type="entry name" value="Nitroreductase"/>
    <property type="match status" value="1"/>
</dbReference>
<keyword evidence="3" id="KW-0285">Flavoprotein</keyword>
<reference evidence="7 8" key="1">
    <citation type="submission" date="2016-11" db="EMBL/GenBank/DDBJ databases">
        <authorList>
            <person name="Jaros S."/>
            <person name="Januszkiewicz K."/>
            <person name="Wedrychowicz H."/>
        </authorList>
    </citation>
    <scope>NUCLEOTIDE SEQUENCE [LARGE SCALE GENOMIC DNA]</scope>
    <source>
        <strain evidence="7 8">DSM 15929</strain>
    </source>
</reference>
<proteinExistence type="inferred from homology"/>
<organism evidence="7 8">
    <name type="scientific">Anaerocolumna jejuensis DSM 15929</name>
    <dbReference type="NCBI Taxonomy" id="1121322"/>
    <lineage>
        <taxon>Bacteria</taxon>
        <taxon>Bacillati</taxon>
        <taxon>Bacillota</taxon>
        <taxon>Clostridia</taxon>
        <taxon>Lachnospirales</taxon>
        <taxon>Lachnospiraceae</taxon>
        <taxon>Anaerocolumna</taxon>
    </lineage>
</organism>
<dbReference type="InterPro" id="IPR029479">
    <property type="entry name" value="Nitroreductase"/>
</dbReference>
<name>A0A1M6PSS4_9FIRM</name>
<dbReference type="PANTHER" id="PTHR43673">
    <property type="entry name" value="NAD(P)H NITROREDUCTASE YDGI-RELATED"/>
    <property type="match status" value="1"/>
</dbReference>
<evidence type="ECO:0000256" key="3">
    <source>
        <dbReference type="ARBA" id="ARBA00022630"/>
    </source>
</evidence>
<dbReference type="STRING" id="1121322.SAMN02745136_01718"/>
<dbReference type="GO" id="GO:0016491">
    <property type="term" value="F:oxidoreductase activity"/>
    <property type="evidence" value="ECO:0007669"/>
    <property type="project" value="UniProtKB-KW"/>
</dbReference>
<evidence type="ECO:0000256" key="4">
    <source>
        <dbReference type="ARBA" id="ARBA00022643"/>
    </source>
</evidence>
<keyword evidence="4" id="KW-0288">FMN</keyword>